<dbReference type="Proteomes" id="UP000001811">
    <property type="component" value="Unplaced"/>
</dbReference>
<feature type="region of interest" description="Disordered" evidence="2">
    <location>
        <begin position="435"/>
        <end position="462"/>
    </location>
</feature>
<gene>
    <name evidence="3" type="primary">TSKS</name>
</gene>
<dbReference type="GeneTree" id="ENSGT00390000002611"/>
<evidence type="ECO:0000313" key="4">
    <source>
        <dbReference type="Proteomes" id="UP000001811"/>
    </source>
</evidence>
<keyword evidence="1" id="KW-0175">Coiled coil</keyword>
<feature type="region of interest" description="Disordered" evidence="2">
    <location>
        <begin position="92"/>
        <end position="124"/>
    </location>
</feature>
<protein>
    <submittedName>
        <fullName evidence="3">Testis specific serine kinase substrate</fullName>
    </submittedName>
</protein>
<dbReference type="Pfam" id="PF15358">
    <property type="entry name" value="TSKS"/>
    <property type="match status" value="1"/>
</dbReference>
<proteinExistence type="predicted"/>
<reference evidence="3" key="2">
    <citation type="submission" date="2025-08" db="UniProtKB">
        <authorList>
            <consortium name="Ensembl"/>
        </authorList>
    </citation>
    <scope>IDENTIFICATION</scope>
    <source>
        <strain evidence="3">Thorbecke</strain>
    </source>
</reference>
<feature type="coiled-coil region" evidence="1">
    <location>
        <begin position="160"/>
        <end position="194"/>
    </location>
</feature>
<feature type="compositionally biased region" description="Low complexity" evidence="2">
    <location>
        <begin position="92"/>
        <end position="107"/>
    </location>
</feature>
<dbReference type="HOGENOM" id="CLU_033722_0_0_1"/>
<dbReference type="InParanoid" id="G1SWN3"/>
<dbReference type="GO" id="GO:0019901">
    <property type="term" value="F:protein kinase binding"/>
    <property type="evidence" value="ECO:0007669"/>
    <property type="project" value="Ensembl"/>
</dbReference>
<dbReference type="GO" id="GO:0005814">
    <property type="term" value="C:centriole"/>
    <property type="evidence" value="ECO:0007669"/>
    <property type="project" value="Ensembl"/>
</dbReference>
<evidence type="ECO:0000313" key="3">
    <source>
        <dbReference type="Ensembl" id="ENSOCUP00000007902.3"/>
    </source>
</evidence>
<dbReference type="PANTHER" id="PTHR14351:SF1">
    <property type="entry name" value="TESTIS-SPECIFIC SERINE KINASE SUBSTRATE"/>
    <property type="match status" value="1"/>
</dbReference>
<dbReference type="eggNOG" id="ENOG502RT0F">
    <property type="taxonomic scope" value="Eukaryota"/>
</dbReference>
<evidence type="ECO:0000256" key="1">
    <source>
        <dbReference type="SAM" id="Coils"/>
    </source>
</evidence>
<feature type="compositionally biased region" description="Low complexity" evidence="2">
    <location>
        <begin position="450"/>
        <end position="462"/>
    </location>
</feature>
<evidence type="ECO:0000256" key="2">
    <source>
        <dbReference type="SAM" id="MobiDB-lite"/>
    </source>
</evidence>
<dbReference type="InterPro" id="IPR028214">
    <property type="entry name" value="TSKS"/>
</dbReference>
<reference evidence="3 4" key="1">
    <citation type="journal article" date="2011" name="Nature">
        <title>A high-resolution map of human evolutionary constraint using 29 mammals.</title>
        <authorList>
            <person name="Lindblad-Toh K."/>
            <person name="Garber M."/>
            <person name="Zuk O."/>
            <person name="Lin M.F."/>
            <person name="Parker B.J."/>
            <person name="Washietl S."/>
            <person name="Kheradpour P."/>
            <person name="Ernst J."/>
            <person name="Jordan G."/>
            <person name="Mauceli E."/>
            <person name="Ward L.D."/>
            <person name="Lowe C.B."/>
            <person name="Holloway A.K."/>
            <person name="Clamp M."/>
            <person name="Gnerre S."/>
            <person name="Alfoldi J."/>
            <person name="Beal K."/>
            <person name="Chang J."/>
            <person name="Clawson H."/>
            <person name="Cuff J."/>
            <person name="Di Palma F."/>
            <person name="Fitzgerald S."/>
            <person name="Flicek P."/>
            <person name="Guttman M."/>
            <person name="Hubisz M.J."/>
            <person name="Jaffe D.B."/>
            <person name="Jungreis I."/>
            <person name="Kent W.J."/>
            <person name="Kostka D."/>
            <person name="Lara M."/>
            <person name="Martins A.L."/>
            <person name="Massingham T."/>
            <person name="Moltke I."/>
            <person name="Raney B.J."/>
            <person name="Rasmussen M.D."/>
            <person name="Robinson J."/>
            <person name="Stark A."/>
            <person name="Vilella A.J."/>
            <person name="Wen J."/>
            <person name="Xie X."/>
            <person name="Zody M.C."/>
            <person name="Baldwin J."/>
            <person name="Bloom T."/>
            <person name="Chin C.W."/>
            <person name="Heiman D."/>
            <person name="Nicol R."/>
            <person name="Nusbaum C."/>
            <person name="Young S."/>
            <person name="Wilkinson J."/>
            <person name="Worley K.C."/>
            <person name="Kovar C.L."/>
            <person name="Muzny D.M."/>
            <person name="Gibbs R.A."/>
            <person name="Cree A."/>
            <person name="Dihn H.H."/>
            <person name="Fowler G."/>
            <person name="Jhangiani S."/>
            <person name="Joshi V."/>
            <person name="Lee S."/>
            <person name="Lewis L.R."/>
            <person name="Nazareth L.V."/>
            <person name="Okwuonu G."/>
            <person name="Santibanez J."/>
            <person name="Warren W.C."/>
            <person name="Mardis E.R."/>
            <person name="Weinstock G.M."/>
            <person name="Wilson R.K."/>
            <person name="Delehaunty K."/>
            <person name="Dooling D."/>
            <person name="Fronik C."/>
            <person name="Fulton L."/>
            <person name="Fulton B."/>
            <person name="Graves T."/>
            <person name="Minx P."/>
            <person name="Sodergren E."/>
            <person name="Birney E."/>
            <person name="Margulies E.H."/>
            <person name="Herrero J."/>
            <person name="Green E.D."/>
            <person name="Haussler D."/>
            <person name="Siepel A."/>
            <person name="Goldman N."/>
            <person name="Pollard K.S."/>
            <person name="Pedersen J.S."/>
            <person name="Lander E.S."/>
            <person name="Kellis M."/>
        </authorList>
    </citation>
    <scope>NUCLEOTIDE SEQUENCE [LARGE SCALE GENOMIC DNA]</scope>
    <source>
        <strain evidence="4">Thorbecke</strain>
    </source>
</reference>
<dbReference type="AlphaFoldDB" id="G1SWN3"/>
<reference evidence="3" key="3">
    <citation type="submission" date="2025-09" db="UniProtKB">
        <authorList>
            <consortium name="Ensembl"/>
        </authorList>
    </citation>
    <scope>IDENTIFICATION</scope>
    <source>
        <strain evidence="3">Thorbecke</strain>
    </source>
</reference>
<organism evidence="3 4">
    <name type="scientific">Oryctolagus cuniculus</name>
    <name type="common">Rabbit</name>
    <dbReference type="NCBI Taxonomy" id="9986"/>
    <lineage>
        <taxon>Eukaryota</taxon>
        <taxon>Metazoa</taxon>
        <taxon>Chordata</taxon>
        <taxon>Craniata</taxon>
        <taxon>Vertebrata</taxon>
        <taxon>Euteleostomi</taxon>
        <taxon>Mammalia</taxon>
        <taxon>Eutheria</taxon>
        <taxon>Euarchontoglires</taxon>
        <taxon>Glires</taxon>
        <taxon>Lagomorpha</taxon>
        <taxon>Leporidae</taxon>
        <taxon>Oryctolagus</taxon>
    </lineage>
</organism>
<dbReference type="STRING" id="9986.ENSOCUP00000007902"/>
<dbReference type="PANTHER" id="PTHR14351">
    <property type="entry name" value="TESTIS-SPECIFIC SERINE KINASE SUBSTRATE"/>
    <property type="match status" value="1"/>
</dbReference>
<dbReference type="Bgee" id="ENSOCUG00000009150">
    <property type="expression patterns" value="Expressed in testis and 16 other cell types or tissues"/>
</dbReference>
<name>G1SWN3_RABIT</name>
<accession>G1SWN3</accession>
<dbReference type="Ensembl" id="ENSOCUT00000009156.4">
    <property type="protein sequence ID" value="ENSOCUP00000007902.3"/>
    <property type="gene ID" value="ENSOCUG00000009150.4"/>
</dbReference>
<keyword evidence="4" id="KW-1185">Reference proteome</keyword>
<dbReference type="FunCoup" id="G1SWN3">
    <property type="interactions" value="10"/>
</dbReference>
<sequence>MASVVVKTIWQSKEIHEAGDPPAGVDSRCQLVPEAPGGVTIPAKGISKKKKAVSFHGVEPRMSHEPMHWCLNLKRSSACTNVSLLNLAAVEPTDSSGTDSTTEDSGPLVLPGPPASPTLPWAPDDPDITEILSGVNSGLVRAKDSITSLKERTTRVNQHVQTLQSECSVLSENLERRRQEAEELEGYCSQLKENCRKVTRSVEVSSLTARWHQEEGAVQEALRLLGGLGGRLDGFLGQWERAQREQAQTARGLQELRGRADELCTMVERSAVSVASLRSELEGLGPVKPILEELGRQFQNSRRGPDLSVTLDRSPQGSCARCASQGQQLSTESLQQLLERALTPLVDEVKQRGLAPACPSCQRLHKKILELERQALAKHVRAEALSSTLRLAQDEALRAKNLLLTDKMKPEEKVAALDYLHLKMCSLHDQISSLPLEGSTGTMGGGSSGGTPPKRGGPAPEQ</sequence>